<feature type="domain" description="Carboxymuconolactone decarboxylase-like" evidence="2">
    <location>
        <begin position="4"/>
        <end position="67"/>
    </location>
</feature>
<dbReference type="PANTHER" id="PTHR33930">
    <property type="entry name" value="ALKYL HYDROPEROXIDE REDUCTASE AHPD"/>
    <property type="match status" value="1"/>
</dbReference>
<feature type="transmembrane region" description="Helical" evidence="1">
    <location>
        <begin position="50"/>
        <end position="70"/>
    </location>
</feature>
<name>A0A1F2WNS9_9ACTN</name>
<gene>
    <name evidence="3" type="ORF">A2Y75_02815</name>
</gene>
<organism evidence="3 4">
    <name type="scientific">Candidatus Solincola sediminis</name>
    <dbReference type="NCBI Taxonomy" id="1797199"/>
    <lineage>
        <taxon>Bacteria</taxon>
        <taxon>Bacillati</taxon>
        <taxon>Actinomycetota</taxon>
        <taxon>Candidatus Geothermincolia</taxon>
        <taxon>Candidatus Geothermincolales</taxon>
        <taxon>Candidatus Geothermincolaceae</taxon>
        <taxon>Candidatus Solincola</taxon>
    </lineage>
</organism>
<dbReference type="Proteomes" id="UP000177876">
    <property type="component" value="Unassembled WGS sequence"/>
</dbReference>
<dbReference type="GO" id="GO:0051920">
    <property type="term" value="F:peroxiredoxin activity"/>
    <property type="evidence" value="ECO:0007669"/>
    <property type="project" value="InterPro"/>
</dbReference>
<accession>A0A1F2WNS9</accession>
<dbReference type="Gene3D" id="1.20.1290.10">
    <property type="entry name" value="AhpD-like"/>
    <property type="match status" value="1"/>
</dbReference>
<keyword evidence="1" id="KW-0472">Membrane</keyword>
<keyword evidence="1" id="KW-0812">Transmembrane</keyword>
<dbReference type="InterPro" id="IPR029032">
    <property type="entry name" value="AhpD-like"/>
</dbReference>
<dbReference type="STRING" id="1797197.A2Y75_02815"/>
<protein>
    <submittedName>
        <fullName evidence="3">Carboxymuconolactone decarboxylase</fullName>
    </submittedName>
</protein>
<dbReference type="AlphaFoldDB" id="A0A1F2WNS9"/>
<evidence type="ECO:0000259" key="2">
    <source>
        <dbReference type="Pfam" id="PF02627"/>
    </source>
</evidence>
<evidence type="ECO:0000313" key="4">
    <source>
        <dbReference type="Proteomes" id="UP000177876"/>
    </source>
</evidence>
<dbReference type="InterPro" id="IPR003779">
    <property type="entry name" value="CMD-like"/>
</dbReference>
<reference evidence="3 4" key="1">
    <citation type="journal article" date="2016" name="Nat. Commun.">
        <title>Thousands of microbial genomes shed light on interconnected biogeochemical processes in an aquifer system.</title>
        <authorList>
            <person name="Anantharaman K."/>
            <person name="Brown C.T."/>
            <person name="Hug L.A."/>
            <person name="Sharon I."/>
            <person name="Castelle C.J."/>
            <person name="Probst A.J."/>
            <person name="Thomas B.C."/>
            <person name="Singh A."/>
            <person name="Wilkins M.J."/>
            <person name="Karaoz U."/>
            <person name="Brodie E.L."/>
            <person name="Williams K.H."/>
            <person name="Hubbard S.S."/>
            <person name="Banfield J.F."/>
        </authorList>
    </citation>
    <scope>NUCLEOTIDE SEQUENCE [LARGE SCALE GENOMIC DNA]</scope>
</reference>
<comment type="caution">
    <text evidence="3">The sequence shown here is derived from an EMBL/GenBank/DDBJ whole genome shotgun (WGS) entry which is preliminary data.</text>
</comment>
<dbReference type="EMBL" id="MELK01000022">
    <property type="protein sequence ID" value="OFW58498.1"/>
    <property type="molecule type" value="Genomic_DNA"/>
</dbReference>
<keyword evidence="1" id="KW-1133">Transmembrane helix</keyword>
<dbReference type="PANTHER" id="PTHR33930:SF2">
    <property type="entry name" value="BLR3452 PROTEIN"/>
    <property type="match status" value="1"/>
</dbReference>
<dbReference type="Pfam" id="PF02627">
    <property type="entry name" value="CMD"/>
    <property type="match status" value="1"/>
</dbReference>
<proteinExistence type="predicted"/>
<sequence length="89" mass="9695">MIQAIRASKGLDQKTKQLIYIAMKTALGDATAVRFHVPMAKKLGAKREEIVDAILMTLTVVGISGVVSILPEALQIYDDQSNPSAEFHK</sequence>
<evidence type="ECO:0000313" key="3">
    <source>
        <dbReference type="EMBL" id="OFW58498.1"/>
    </source>
</evidence>
<evidence type="ECO:0000256" key="1">
    <source>
        <dbReference type="SAM" id="Phobius"/>
    </source>
</evidence>
<dbReference type="SUPFAM" id="SSF69118">
    <property type="entry name" value="AhpD-like"/>
    <property type="match status" value="1"/>
</dbReference>